<dbReference type="SUPFAM" id="SSF50939">
    <property type="entry name" value="Sialidases"/>
    <property type="match status" value="1"/>
</dbReference>
<proteinExistence type="predicted"/>
<dbReference type="OrthoDB" id="1701846at2"/>
<name>A0A415DZ11_9FIRM</name>
<comment type="caution">
    <text evidence="1">The sequence shown here is derived from an EMBL/GenBank/DDBJ whole genome shotgun (WGS) entry which is preliminary data.</text>
</comment>
<gene>
    <name evidence="1" type="ORF">DW099_14615</name>
</gene>
<sequence>MDKGIKKLSIVLCALLVLLAFLVVIRYFVNHPRSIKEGDNKFDLEVYDLEKEGLIGLKSIIEKSQDQDMSMVYNVAYFQIEVDKEAIVQSFTLSLDTYNDNGEYMGLVGYEYSADKKELSYSKPGESDDKKIIHEENKNSTLEYLDEQIRKIPLKEQLKVCKLERYVIQYKPYTMIESGMPIFDGRESKVFPVLDRASYCRGEGGISDGKTNVVFWLYDGSSQKKDAYLYVFPPLEEKTAVGNRETNMKCDYYMIDGKMKFTRNYGQSWFDGDITKEELDETLTFYHFPVALPIESIFLPTNKRLPIALFYGEEPKLKILPANSNEWKTVIIPHTTTHDFGRGITKRAIGFVSESFGYAALGTDWTMSTGESKRCYLTFDGGDTWTQKPLPLDCSTKTLIDLCMLNEEVGVVSLNDGQWENFPLIYVTRDGAENWKQIKLPYDDLGEGFYLIDIVSFKKVNGKYTLILGQENESVKQAVFTSENLTKGWKFLEIREEKIHTVG</sequence>
<protein>
    <submittedName>
        <fullName evidence="1">Uncharacterized protein</fullName>
    </submittedName>
</protein>
<dbReference type="STRING" id="1776384.GCA_900086585_01680"/>
<dbReference type="EMBL" id="QRMS01000004">
    <property type="protein sequence ID" value="RHJ86068.1"/>
    <property type="molecule type" value="Genomic_DNA"/>
</dbReference>
<dbReference type="RefSeq" id="WP_118336183.1">
    <property type="nucleotide sequence ID" value="NZ_AP025567.1"/>
</dbReference>
<accession>A0A415DZ11</accession>
<dbReference type="Proteomes" id="UP000284841">
    <property type="component" value="Unassembled WGS sequence"/>
</dbReference>
<evidence type="ECO:0000313" key="2">
    <source>
        <dbReference type="Proteomes" id="UP000284841"/>
    </source>
</evidence>
<evidence type="ECO:0000313" key="1">
    <source>
        <dbReference type="EMBL" id="RHJ86068.1"/>
    </source>
</evidence>
<reference evidence="1 2" key="1">
    <citation type="submission" date="2018-08" db="EMBL/GenBank/DDBJ databases">
        <title>A genome reference for cultivated species of the human gut microbiota.</title>
        <authorList>
            <person name="Zou Y."/>
            <person name="Xue W."/>
            <person name="Luo G."/>
        </authorList>
    </citation>
    <scope>NUCLEOTIDE SEQUENCE [LARGE SCALE GENOMIC DNA]</scope>
    <source>
        <strain evidence="1 2">AM07-24</strain>
    </source>
</reference>
<dbReference type="AlphaFoldDB" id="A0A415DZ11"/>
<keyword evidence="2" id="KW-1185">Reference proteome</keyword>
<dbReference type="InterPro" id="IPR036278">
    <property type="entry name" value="Sialidase_sf"/>
</dbReference>
<organism evidence="1 2">
    <name type="scientific">Emergencia timonensis</name>
    <dbReference type="NCBI Taxonomy" id="1776384"/>
    <lineage>
        <taxon>Bacteria</taxon>
        <taxon>Bacillati</taxon>
        <taxon>Bacillota</taxon>
        <taxon>Clostridia</taxon>
        <taxon>Peptostreptococcales</taxon>
        <taxon>Anaerovoracaceae</taxon>
        <taxon>Emergencia</taxon>
    </lineage>
</organism>